<evidence type="ECO:0000259" key="4">
    <source>
        <dbReference type="Pfam" id="PF00561"/>
    </source>
</evidence>
<dbReference type="InterPro" id="IPR013595">
    <property type="entry name" value="Pept_S33_TAP-like_C"/>
</dbReference>
<dbReference type="Gene3D" id="3.40.50.1820">
    <property type="entry name" value="alpha/beta hydrolase"/>
    <property type="match status" value="1"/>
</dbReference>
<dbReference type="SUPFAM" id="SSF53474">
    <property type="entry name" value="alpha/beta-Hydrolases"/>
    <property type="match status" value="1"/>
</dbReference>
<evidence type="ECO:0000256" key="2">
    <source>
        <dbReference type="ARBA" id="ARBA00022801"/>
    </source>
</evidence>
<dbReference type="PANTHER" id="PTHR43248">
    <property type="entry name" value="2-SUCCINYL-6-HYDROXY-2,4-CYCLOHEXADIENE-1-CARBOXYLATE SYNTHASE"/>
    <property type="match status" value="1"/>
</dbReference>
<evidence type="ECO:0000313" key="6">
    <source>
        <dbReference type="EMBL" id="KAF2820200.1"/>
    </source>
</evidence>
<reference evidence="6" key="1">
    <citation type="journal article" date="2020" name="Stud. Mycol.">
        <title>101 Dothideomycetes genomes: a test case for predicting lifestyles and emergence of pathogens.</title>
        <authorList>
            <person name="Haridas S."/>
            <person name="Albert R."/>
            <person name="Binder M."/>
            <person name="Bloem J."/>
            <person name="Labutti K."/>
            <person name="Salamov A."/>
            <person name="Andreopoulos B."/>
            <person name="Baker S."/>
            <person name="Barry K."/>
            <person name="Bills G."/>
            <person name="Bluhm B."/>
            <person name="Cannon C."/>
            <person name="Castanera R."/>
            <person name="Culley D."/>
            <person name="Daum C."/>
            <person name="Ezra D."/>
            <person name="Gonzalez J."/>
            <person name="Henrissat B."/>
            <person name="Kuo A."/>
            <person name="Liang C."/>
            <person name="Lipzen A."/>
            <person name="Lutzoni F."/>
            <person name="Magnuson J."/>
            <person name="Mondo S."/>
            <person name="Nolan M."/>
            <person name="Ohm R."/>
            <person name="Pangilinan J."/>
            <person name="Park H.-J."/>
            <person name="Ramirez L."/>
            <person name="Alfaro M."/>
            <person name="Sun H."/>
            <person name="Tritt A."/>
            <person name="Yoshinaga Y."/>
            <person name="Zwiers L.-H."/>
            <person name="Turgeon B."/>
            <person name="Goodwin S."/>
            <person name="Spatafora J."/>
            <person name="Crous P."/>
            <person name="Grigoriev I."/>
        </authorList>
    </citation>
    <scope>NUCLEOTIDE SEQUENCE</scope>
    <source>
        <strain evidence="6">CBS 113818</strain>
    </source>
</reference>
<feature type="domain" description="Peptidase S33 tripeptidyl aminopeptidase-like C-terminal" evidence="5">
    <location>
        <begin position="401"/>
        <end position="491"/>
    </location>
</feature>
<gene>
    <name evidence="6" type="ORF">CC86DRAFT_387255</name>
</gene>
<evidence type="ECO:0000256" key="1">
    <source>
        <dbReference type="ARBA" id="ARBA00010088"/>
    </source>
</evidence>
<dbReference type="InterPro" id="IPR051601">
    <property type="entry name" value="Serine_prot/Carboxylest_S33"/>
</dbReference>
<protein>
    <submittedName>
        <fullName evidence="6">Alpha/beta-hydrolase</fullName>
    </submittedName>
</protein>
<dbReference type="PANTHER" id="PTHR43248:SF25">
    <property type="entry name" value="AB HYDROLASE-1 DOMAIN-CONTAINING PROTEIN-RELATED"/>
    <property type="match status" value="1"/>
</dbReference>
<organism evidence="6 7">
    <name type="scientific">Ophiobolus disseminans</name>
    <dbReference type="NCBI Taxonomy" id="1469910"/>
    <lineage>
        <taxon>Eukaryota</taxon>
        <taxon>Fungi</taxon>
        <taxon>Dikarya</taxon>
        <taxon>Ascomycota</taxon>
        <taxon>Pezizomycotina</taxon>
        <taxon>Dothideomycetes</taxon>
        <taxon>Pleosporomycetidae</taxon>
        <taxon>Pleosporales</taxon>
        <taxon>Pleosporineae</taxon>
        <taxon>Phaeosphaeriaceae</taxon>
        <taxon>Ophiobolus</taxon>
    </lineage>
</organism>
<keyword evidence="7" id="KW-1185">Reference proteome</keyword>
<feature type="chain" id="PRO_5025380499" evidence="3">
    <location>
        <begin position="20"/>
        <end position="551"/>
    </location>
</feature>
<name>A0A6A6ZGP5_9PLEO</name>
<evidence type="ECO:0000256" key="3">
    <source>
        <dbReference type="SAM" id="SignalP"/>
    </source>
</evidence>
<dbReference type="InterPro" id="IPR000073">
    <property type="entry name" value="AB_hydrolase_1"/>
</dbReference>
<dbReference type="Pfam" id="PF08386">
    <property type="entry name" value="Abhydrolase_4"/>
    <property type="match status" value="1"/>
</dbReference>
<sequence length="551" mass="60586">MHFYYSIPILTIVASLALAQDCPPGYEIPEFSWRNCPVEKVPTLQCSTLEVPLDYSKPSGDTLNLRLVRVPASSTSPRNRSIIYNPGGPVSAIKLLLHSGWSRERQLLVGNDFHIVTFDPRGTGLSIPFECPSSNNSRFLKDTDSDLQHLFDEYSLQADTCAQTKYKDINALIGTAYVARDVKAIAGALGEDGLIRYLGYSFGTLIGATTAAMFPASIDRMVLDANMNPTDYYYGLGAEAYRDVDNAVAHFFDLCAEAGPSNCVVGVTGQKGFQLLQTFENFLRNLTNAQSYFIRYRFATNLQNPSSFKAQASILRHYYNDSSSIPTISSYKLVDAGDDTRSDEWNPEDSAKPKTGQAVLGITCGDLIVRPAGSVAKFREWSNIFETTSKLSGDHEFLGLLYQCSLWKNDANEKFIGSFTNLRTKNPILYVNTKYDPITPLLSAQNSSAGFIGSRLLVSTGTGHCSPTHPSSELNSAIRQYFVDASFPATEKIYNPDEPNPFITPPKDVTFAIKRKESTAAADLFKDTPAITRRQGTIPAGCVKKKPTPSS</sequence>
<keyword evidence="3" id="KW-0732">Signal</keyword>
<proteinExistence type="inferred from homology"/>
<dbReference type="EMBL" id="MU006241">
    <property type="protein sequence ID" value="KAF2820200.1"/>
    <property type="molecule type" value="Genomic_DNA"/>
</dbReference>
<dbReference type="InterPro" id="IPR029058">
    <property type="entry name" value="AB_hydrolase_fold"/>
</dbReference>
<keyword evidence="2 6" id="KW-0378">Hydrolase</keyword>
<evidence type="ECO:0000259" key="5">
    <source>
        <dbReference type="Pfam" id="PF08386"/>
    </source>
</evidence>
<dbReference type="OrthoDB" id="425534at2759"/>
<accession>A0A6A6ZGP5</accession>
<dbReference type="Pfam" id="PF00561">
    <property type="entry name" value="Abhydrolase_1"/>
    <property type="match status" value="1"/>
</dbReference>
<evidence type="ECO:0000313" key="7">
    <source>
        <dbReference type="Proteomes" id="UP000799424"/>
    </source>
</evidence>
<dbReference type="GO" id="GO:0016787">
    <property type="term" value="F:hydrolase activity"/>
    <property type="evidence" value="ECO:0007669"/>
    <property type="project" value="UniProtKB-KW"/>
</dbReference>
<dbReference type="Proteomes" id="UP000799424">
    <property type="component" value="Unassembled WGS sequence"/>
</dbReference>
<feature type="domain" description="AB hydrolase-1" evidence="4">
    <location>
        <begin position="101"/>
        <end position="229"/>
    </location>
</feature>
<feature type="signal peptide" evidence="3">
    <location>
        <begin position="1"/>
        <end position="19"/>
    </location>
</feature>
<dbReference type="AlphaFoldDB" id="A0A6A6ZGP5"/>
<comment type="similarity">
    <text evidence="1">Belongs to the peptidase S33 family.</text>
</comment>